<dbReference type="NCBIfam" id="TIGR04396">
    <property type="entry name" value="surf_polysacc"/>
    <property type="match status" value="1"/>
</dbReference>
<dbReference type="EMBL" id="SGXG01000001">
    <property type="protein sequence ID" value="RZS98261.1"/>
    <property type="molecule type" value="Genomic_DNA"/>
</dbReference>
<dbReference type="RefSeq" id="WP_130276993.1">
    <property type="nucleotide sequence ID" value="NZ_SGXG01000001.1"/>
</dbReference>
<name>A0A4Q7PD24_9BACT</name>
<gene>
    <name evidence="1" type="ORF">BC751_3901</name>
</gene>
<accession>A0A4Q7PD24</accession>
<sequence length="453" mass="52526">MNYLLPIETINREIDFKLVLAAKLASQRKKLWIGQYDFLSLITERLFGGIYIGKNIFLKRSDLENGEHYKSLKARGFEVVYLHEEGAVFSGIESDWKNTLKSQYDLRFFNEKDKVCVWGEFQNEFDKNRSENVKIITTGHPRFDLYTKQYSWIYNPISLKLQEKYGDFILINGNYGVANHGIGLSHIFSKIGNYLVDDIQSRLKRIDFFSNSTNQMVAMIQLTHHLAVKFPEVNFVFRPHPSENHETYKIIFKGVNNIIVNHEGAVGPWILGAKAVIHDGCTTAIEAALSGVPVINYKPHYDPNLDIWLPNQMGVQLKNHTEVFDYLRDVLSGKEAGCKINNIEKVSSLFENFKSNAFENLIQVIKEVEKEKGQCKVKEMSNAQIKALYLKFELKRKLYALKNASSRNKLSYHNRKFYGFSKVDLEPKFKLIQEHINPEVRFKIHNPFLIEVQ</sequence>
<dbReference type="Gene3D" id="3.40.50.12580">
    <property type="match status" value="1"/>
</dbReference>
<keyword evidence="2" id="KW-1185">Reference proteome</keyword>
<reference evidence="1 2" key="1">
    <citation type="submission" date="2019-02" db="EMBL/GenBank/DDBJ databases">
        <title>Genomic Encyclopedia of Archaeal and Bacterial Type Strains, Phase II (KMG-II): from individual species to whole genera.</title>
        <authorList>
            <person name="Goeker M."/>
        </authorList>
    </citation>
    <scope>NUCLEOTIDE SEQUENCE [LARGE SCALE GENOMIC DNA]</scope>
    <source>
        <strain evidence="1 2">DSM 21411</strain>
    </source>
</reference>
<dbReference type="InterPro" id="IPR043148">
    <property type="entry name" value="TagF_C"/>
</dbReference>
<proteinExistence type="predicted"/>
<dbReference type="AlphaFoldDB" id="A0A4Q7PD24"/>
<evidence type="ECO:0000313" key="2">
    <source>
        <dbReference type="Proteomes" id="UP000292209"/>
    </source>
</evidence>
<comment type="caution">
    <text evidence="1">The sequence shown here is derived from an EMBL/GenBank/DDBJ whole genome shotgun (WGS) entry which is preliminary data.</text>
</comment>
<dbReference type="Proteomes" id="UP000292209">
    <property type="component" value="Unassembled WGS sequence"/>
</dbReference>
<organism evidence="1 2">
    <name type="scientific">Cecembia calidifontis</name>
    <dbReference type="NCBI Taxonomy" id="1187080"/>
    <lineage>
        <taxon>Bacteria</taxon>
        <taxon>Pseudomonadati</taxon>
        <taxon>Bacteroidota</taxon>
        <taxon>Cytophagia</taxon>
        <taxon>Cytophagales</taxon>
        <taxon>Cyclobacteriaceae</taxon>
        <taxon>Cecembia</taxon>
    </lineage>
</organism>
<dbReference type="OrthoDB" id="5430637at2"/>
<protein>
    <submittedName>
        <fullName evidence="1">Surface carbohydrate biosynthesis protein</fullName>
    </submittedName>
</protein>
<evidence type="ECO:0000313" key="1">
    <source>
        <dbReference type="EMBL" id="RZS98261.1"/>
    </source>
</evidence>
<dbReference type="InterPro" id="IPR030906">
    <property type="entry name" value="Surf_polysacc"/>
</dbReference>
<dbReference type="SUPFAM" id="SSF53756">
    <property type="entry name" value="UDP-Glycosyltransferase/glycogen phosphorylase"/>
    <property type="match status" value="1"/>
</dbReference>